<dbReference type="AlphaFoldDB" id="A0A1I6LAH3"/>
<evidence type="ECO:0000313" key="2">
    <source>
        <dbReference type="Proteomes" id="UP000199024"/>
    </source>
</evidence>
<dbReference type="STRING" id="474950.SAMN05421771_0482"/>
<dbReference type="RefSeq" id="WP_175528824.1">
    <property type="nucleotide sequence ID" value="NZ_FOZL01000001.1"/>
</dbReference>
<dbReference type="Proteomes" id="UP000199024">
    <property type="component" value="Unassembled WGS sequence"/>
</dbReference>
<accession>A0A1I6LAH3</accession>
<proteinExistence type="predicted"/>
<keyword evidence="2" id="KW-1185">Reference proteome</keyword>
<name>A0A1I6LAH3_9BACT</name>
<gene>
    <name evidence="1" type="ORF">SAMN05421771_0482</name>
</gene>
<evidence type="ECO:0000313" key="1">
    <source>
        <dbReference type="EMBL" id="SFS00429.1"/>
    </source>
</evidence>
<protein>
    <submittedName>
        <fullName evidence="1">Uncharacterized protein</fullName>
    </submittedName>
</protein>
<sequence>MMGHSIEPIVPGQHTPESLSSLVAELQRENIRLQLLVSELLLRNQELRTRQSTH</sequence>
<organism evidence="1 2">
    <name type="scientific">Granulicella pectinivorans</name>
    <dbReference type="NCBI Taxonomy" id="474950"/>
    <lineage>
        <taxon>Bacteria</taxon>
        <taxon>Pseudomonadati</taxon>
        <taxon>Acidobacteriota</taxon>
        <taxon>Terriglobia</taxon>
        <taxon>Terriglobales</taxon>
        <taxon>Acidobacteriaceae</taxon>
        <taxon>Granulicella</taxon>
    </lineage>
</organism>
<reference evidence="1 2" key="1">
    <citation type="submission" date="2016-10" db="EMBL/GenBank/DDBJ databases">
        <authorList>
            <person name="de Groot N.N."/>
        </authorList>
    </citation>
    <scope>NUCLEOTIDE SEQUENCE [LARGE SCALE GENOMIC DNA]</scope>
    <source>
        <strain evidence="1 2">DSM 21001</strain>
    </source>
</reference>
<dbReference type="EMBL" id="FOZL01000001">
    <property type="protein sequence ID" value="SFS00429.1"/>
    <property type="molecule type" value="Genomic_DNA"/>
</dbReference>